<dbReference type="AlphaFoldDB" id="A0A6H9YHT1"/>
<dbReference type="PRINTS" id="PR00359">
    <property type="entry name" value="BP450"/>
</dbReference>
<dbReference type="InterPro" id="IPR036396">
    <property type="entry name" value="Cyt_P450_sf"/>
</dbReference>
<dbReference type="PANTHER" id="PTHR46696:SF6">
    <property type="entry name" value="P450, PUTATIVE (EUROFUNG)-RELATED"/>
    <property type="match status" value="1"/>
</dbReference>
<name>A0A6H9YHT1_9ACTN</name>
<dbReference type="OrthoDB" id="4133219at2"/>
<keyword evidence="9" id="KW-1185">Reference proteome</keyword>
<evidence type="ECO:0000256" key="1">
    <source>
        <dbReference type="ARBA" id="ARBA00010617"/>
    </source>
</evidence>
<evidence type="ECO:0000256" key="3">
    <source>
        <dbReference type="ARBA" id="ARBA00022723"/>
    </source>
</evidence>
<dbReference type="PROSITE" id="PS00086">
    <property type="entry name" value="CYTOCHROME_P450"/>
    <property type="match status" value="1"/>
</dbReference>
<evidence type="ECO:0000256" key="7">
    <source>
        <dbReference type="RuleBase" id="RU000461"/>
    </source>
</evidence>
<dbReference type="FunFam" id="1.10.630.10:FF:000018">
    <property type="entry name" value="Cytochrome P450 monooxygenase"/>
    <property type="match status" value="1"/>
</dbReference>
<comment type="similarity">
    <text evidence="1 7">Belongs to the cytochrome P450 family.</text>
</comment>
<dbReference type="Proteomes" id="UP000468735">
    <property type="component" value="Unassembled WGS sequence"/>
</dbReference>
<dbReference type="PRINTS" id="PR00385">
    <property type="entry name" value="P450"/>
</dbReference>
<comment type="caution">
    <text evidence="8">The sequence shown here is derived from an EMBL/GenBank/DDBJ whole genome shotgun (WGS) entry which is preliminary data.</text>
</comment>
<dbReference type="GO" id="GO:0005506">
    <property type="term" value="F:iron ion binding"/>
    <property type="evidence" value="ECO:0007669"/>
    <property type="project" value="InterPro"/>
</dbReference>
<proteinExistence type="inferred from homology"/>
<dbReference type="GO" id="GO:0016705">
    <property type="term" value="F:oxidoreductase activity, acting on paired donors, with incorporation or reduction of molecular oxygen"/>
    <property type="evidence" value="ECO:0007669"/>
    <property type="project" value="InterPro"/>
</dbReference>
<keyword evidence="4 7" id="KW-0560">Oxidoreductase</keyword>
<dbReference type="Pfam" id="PF00067">
    <property type="entry name" value="p450"/>
    <property type="match status" value="1"/>
</dbReference>
<dbReference type="PANTHER" id="PTHR46696">
    <property type="entry name" value="P450, PUTATIVE (EUROFUNG)-RELATED"/>
    <property type="match status" value="1"/>
</dbReference>
<dbReference type="Gene3D" id="1.10.630.10">
    <property type="entry name" value="Cytochrome P450"/>
    <property type="match status" value="1"/>
</dbReference>
<evidence type="ECO:0000256" key="5">
    <source>
        <dbReference type="ARBA" id="ARBA00023004"/>
    </source>
</evidence>
<evidence type="ECO:0000313" key="9">
    <source>
        <dbReference type="Proteomes" id="UP000468735"/>
    </source>
</evidence>
<keyword evidence="2 7" id="KW-0349">Heme</keyword>
<evidence type="ECO:0000313" key="8">
    <source>
        <dbReference type="EMBL" id="KAB2340225.1"/>
    </source>
</evidence>
<dbReference type="RefSeq" id="WP_151570136.1">
    <property type="nucleotide sequence ID" value="NZ_WBMT01000031.1"/>
</dbReference>
<evidence type="ECO:0000256" key="4">
    <source>
        <dbReference type="ARBA" id="ARBA00023002"/>
    </source>
</evidence>
<keyword evidence="3 7" id="KW-0479">Metal-binding</keyword>
<dbReference type="GO" id="GO:0020037">
    <property type="term" value="F:heme binding"/>
    <property type="evidence" value="ECO:0007669"/>
    <property type="project" value="InterPro"/>
</dbReference>
<accession>A0A6H9YHT1</accession>
<dbReference type="InterPro" id="IPR002397">
    <property type="entry name" value="Cyt_P450_B"/>
</dbReference>
<sequence length="391" mass="43027">METEHEFTVDRLDLDPHYGWLRENRPVSKIRLRNGVDAWLVTRWEDARRVFADPVFSRAQAGGLPFGARGKALSIADMDPPEHTRVRRIALSAFTHRRVQQMRPRIEQIAAGLLDDMAAHGAPADLVEHLALPLPVTVICELLGVPADDRDRFTEWSAARLSVSAHTPEQMAEAAAQLDAYLGELIAQRRTDPAGDLLSALAKLPADGDGLSSAELLSLATTLLVAGFETTASQIANFTYTLLDQRHHWERLVAEPDLVPAALEELLRLLPLGATPGLPRVATADVELSGVRIRKGDTVVVARTVASRDESVFANGDTLNFDRPENPHLAFGHGIHHCLGAHLARLELQVTFGALLARFPDLRLAVPKEELRWKDGLAVRGLRELPVTWAK</sequence>
<dbReference type="InterPro" id="IPR001128">
    <property type="entry name" value="Cyt_P450"/>
</dbReference>
<dbReference type="InterPro" id="IPR017972">
    <property type="entry name" value="Cyt_P450_CS"/>
</dbReference>
<evidence type="ECO:0000256" key="6">
    <source>
        <dbReference type="ARBA" id="ARBA00023033"/>
    </source>
</evidence>
<dbReference type="GO" id="GO:0004497">
    <property type="term" value="F:monooxygenase activity"/>
    <property type="evidence" value="ECO:0007669"/>
    <property type="project" value="UniProtKB-KW"/>
</dbReference>
<keyword evidence="5 7" id="KW-0408">Iron</keyword>
<protein>
    <submittedName>
        <fullName evidence="8">Cytochrome P450</fullName>
    </submittedName>
</protein>
<organism evidence="8 9">
    <name type="scientific">Actinomadura rudentiformis</name>
    <dbReference type="NCBI Taxonomy" id="359158"/>
    <lineage>
        <taxon>Bacteria</taxon>
        <taxon>Bacillati</taxon>
        <taxon>Actinomycetota</taxon>
        <taxon>Actinomycetes</taxon>
        <taxon>Streptosporangiales</taxon>
        <taxon>Thermomonosporaceae</taxon>
        <taxon>Actinomadura</taxon>
    </lineage>
</organism>
<keyword evidence="6 7" id="KW-0503">Monooxygenase</keyword>
<dbReference type="EMBL" id="WBMT01000031">
    <property type="protein sequence ID" value="KAB2340225.1"/>
    <property type="molecule type" value="Genomic_DNA"/>
</dbReference>
<gene>
    <name evidence="8" type="ORF">F8566_46060</name>
</gene>
<dbReference type="SUPFAM" id="SSF48264">
    <property type="entry name" value="Cytochrome P450"/>
    <property type="match status" value="1"/>
</dbReference>
<reference evidence="8 9" key="1">
    <citation type="submission" date="2019-09" db="EMBL/GenBank/DDBJ databases">
        <title>Actinomadura physcomitrii sp. nov., a novel actinomycete isolated from moss [Physcomitrium sphaericum (Ludw) Fuernr].</title>
        <authorList>
            <person name="Zhuang X."/>
            <person name="Liu C."/>
        </authorList>
    </citation>
    <scope>NUCLEOTIDE SEQUENCE [LARGE SCALE GENOMIC DNA]</scope>
    <source>
        <strain evidence="8 9">HMC1</strain>
    </source>
</reference>
<dbReference type="CDD" id="cd11031">
    <property type="entry name" value="Cyp158A-like"/>
    <property type="match status" value="1"/>
</dbReference>
<evidence type="ECO:0000256" key="2">
    <source>
        <dbReference type="ARBA" id="ARBA00022617"/>
    </source>
</evidence>